<dbReference type="Pfam" id="PF07221">
    <property type="entry name" value="GlcNAc_2-epim"/>
    <property type="match status" value="1"/>
</dbReference>
<keyword evidence="2" id="KW-0413">Isomerase</keyword>
<evidence type="ECO:0000313" key="4">
    <source>
        <dbReference type="Proteomes" id="UP000229897"/>
    </source>
</evidence>
<comment type="similarity">
    <text evidence="1">Belongs to the N-acylglucosamine 2-epimerase family.</text>
</comment>
<dbReference type="GO" id="GO:0005975">
    <property type="term" value="P:carbohydrate metabolic process"/>
    <property type="evidence" value="ECO:0007669"/>
    <property type="project" value="InterPro"/>
</dbReference>
<dbReference type="Gene3D" id="1.50.10.10">
    <property type="match status" value="1"/>
</dbReference>
<dbReference type="KEGG" id="mass:CR152_10350"/>
<dbReference type="InterPro" id="IPR012341">
    <property type="entry name" value="6hp_glycosidase-like_sf"/>
</dbReference>
<dbReference type="Proteomes" id="UP000229897">
    <property type="component" value="Chromosome"/>
</dbReference>
<dbReference type="InterPro" id="IPR034116">
    <property type="entry name" value="AGE_dom"/>
</dbReference>
<evidence type="ECO:0000313" key="3">
    <source>
        <dbReference type="EMBL" id="ATQ74879.1"/>
    </source>
</evidence>
<evidence type="ECO:0000256" key="1">
    <source>
        <dbReference type="ARBA" id="ARBA00008558"/>
    </source>
</evidence>
<proteinExistence type="inferred from homology"/>
<dbReference type="FunFam" id="1.50.10.10:FF:000057">
    <property type="entry name" value="N-acylglucosamine 2-epimerase"/>
    <property type="match status" value="1"/>
</dbReference>
<dbReference type="CDD" id="cd00249">
    <property type="entry name" value="AGE"/>
    <property type="match status" value="1"/>
</dbReference>
<dbReference type="OrthoDB" id="9806359at2"/>
<name>A0A2D2DIT2_9BURK</name>
<dbReference type="RefSeq" id="WP_099874854.1">
    <property type="nucleotide sequence ID" value="NZ_CP024608.1"/>
</dbReference>
<sequence length="402" mass="46258">MAPDFHSRDTLLDHIRHTKRFYDPRCVDPSGGFYHFYKDDGTVYDAHTRHLVSSTRFIFNYAMAYREFGDPADEMRLLHGLDFLRGAHRNPATGGYCWQLHWAEGKGEVTDGTNHCYGLAFVLLAYSHALMAGVKEARLHIEETFALMERRFWEPQYGLYADEASADWSQLAPYRGQNANMHACEALLSAFEATGENAYLRRAETLAYNITVRQAALCNDTVWEHYRADWSVDHDYNRHDSTNIFRPWGFQPGHLTEWSKLLLILERHQAHLLGEADWLLPRASALFLQAMDKAWDAQHGGIFYGFAPDGSICDGHKYFWVQAESLAAAALLGARTGDAVYWDWYQRIWEYSWTHFVDHQHGAWYRILSPANAKLTDEKSPAGKVDYHTMGACYEVLNVLKD</sequence>
<dbReference type="InterPro" id="IPR008928">
    <property type="entry name" value="6-hairpin_glycosidase_sf"/>
</dbReference>
<reference evidence="3" key="1">
    <citation type="submission" date="2017-10" db="EMBL/GenBank/DDBJ databases">
        <title>Massilia psychrophilum sp. nov., a novel purple-pigmented bacterium isolated from Tianshan glacier, Xinjiang Municipality, China.</title>
        <authorList>
            <person name="Wang H."/>
        </authorList>
    </citation>
    <scope>NUCLEOTIDE SEQUENCE [LARGE SCALE GENOMIC DNA]</scope>
    <source>
        <strain evidence="3">B2</strain>
    </source>
</reference>
<protein>
    <submittedName>
        <fullName evidence="3">N-acylglucosamine 2-epimerase</fullName>
    </submittedName>
</protein>
<dbReference type="SUPFAM" id="SSF48208">
    <property type="entry name" value="Six-hairpin glycosidases"/>
    <property type="match status" value="1"/>
</dbReference>
<dbReference type="InterPro" id="IPR010819">
    <property type="entry name" value="AGE/CE"/>
</dbReference>
<gene>
    <name evidence="3" type="ORF">CR152_10350</name>
</gene>
<dbReference type="PANTHER" id="PTHR15108">
    <property type="entry name" value="N-ACYLGLUCOSAMINE-2-EPIMERASE"/>
    <property type="match status" value="1"/>
</dbReference>
<keyword evidence="4" id="KW-1185">Reference proteome</keyword>
<evidence type="ECO:0000256" key="2">
    <source>
        <dbReference type="ARBA" id="ARBA00023235"/>
    </source>
</evidence>
<organism evidence="3 4">
    <name type="scientific">Massilia violaceinigra</name>
    <dbReference type="NCBI Taxonomy" id="2045208"/>
    <lineage>
        <taxon>Bacteria</taxon>
        <taxon>Pseudomonadati</taxon>
        <taxon>Pseudomonadota</taxon>
        <taxon>Betaproteobacteria</taxon>
        <taxon>Burkholderiales</taxon>
        <taxon>Oxalobacteraceae</taxon>
        <taxon>Telluria group</taxon>
        <taxon>Massilia</taxon>
    </lineage>
</organism>
<dbReference type="GO" id="GO:0016853">
    <property type="term" value="F:isomerase activity"/>
    <property type="evidence" value="ECO:0007669"/>
    <property type="project" value="UniProtKB-KW"/>
</dbReference>
<accession>A0A2D2DIT2</accession>
<dbReference type="AlphaFoldDB" id="A0A2D2DIT2"/>
<dbReference type="EMBL" id="CP024608">
    <property type="protein sequence ID" value="ATQ74879.1"/>
    <property type="molecule type" value="Genomic_DNA"/>
</dbReference>